<reference evidence="1 2" key="1">
    <citation type="submission" date="2019-08" db="EMBL/GenBank/DDBJ databases">
        <title>In-depth cultivation of the pig gut microbiome towards novel bacterial diversity and tailored functional studies.</title>
        <authorList>
            <person name="Wylensek D."/>
            <person name="Hitch T.C.A."/>
            <person name="Clavel T."/>
        </authorList>
    </citation>
    <scope>NUCLEOTIDE SEQUENCE [LARGE SCALE GENOMIC DNA]</scope>
    <source>
        <strain evidence="1 2">WCA-380-WT-2B</strain>
    </source>
</reference>
<sequence length="355" mass="41252">MIVRTTLNQMTGEISMDNAKDMGQDLMEISAHAGARPSHAVWQGQVVSISGENSKYLSLDDIGYGEVTGFMGANCRHNWYPFFEGISEKEWTKEMLDDIDPEPFEFDGKEYTYYEATQKQRQIERTIRKYKHRVMMYEKVGDEESKLIAQVRLQRQRQLYKDFNKAGKLRPASVNTNVYGYNRSKASKEVWANRKLNQTLYGDYLGTKNYKDADRIVNRIKDNNQMWLLEGFKKAVDNEDISVLVGIDRYIEFSKEIDDKLVGITTKDGIKINEYGTHFIDRVIGQHAHDDIPKKGMRRGVDINEIKKSLLNPNKIKRSIVKNEERNQYINSAVKVTLDIDRGRLIQTSQNKKRR</sequence>
<proteinExistence type="predicted"/>
<protein>
    <recommendedName>
        <fullName evidence="3">Phage minor capsid protein 2</fullName>
    </recommendedName>
</protein>
<dbReference type="Proteomes" id="UP000441925">
    <property type="component" value="Unassembled WGS sequence"/>
</dbReference>
<name>A0A6N7VTZ7_9FIRM</name>
<evidence type="ECO:0000313" key="1">
    <source>
        <dbReference type="EMBL" id="MSS77179.1"/>
    </source>
</evidence>
<evidence type="ECO:0008006" key="3">
    <source>
        <dbReference type="Google" id="ProtNLM"/>
    </source>
</evidence>
<keyword evidence="2" id="KW-1185">Reference proteome</keyword>
<dbReference type="Pfam" id="PF06152">
    <property type="entry name" value="Phage_min_cap2"/>
    <property type="match status" value="1"/>
</dbReference>
<gene>
    <name evidence="1" type="ORF">FYJ26_01875</name>
</gene>
<organism evidence="1 2">
    <name type="scientific">Anaerococcus porci</name>
    <dbReference type="NCBI Taxonomy" id="2652269"/>
    <lineage>
        <taxon>Bacteria</taxon>
        <taxon>Bacillati</taxon>
        <taxon>Bacillota</taxon>
        <taxon>Tissierellia</taxon>
        <taxon>Tissierellales</taxon>
        <taxon>Peptoniphilaceae</taxon>
        <taxon>Anaerococcus</taxon>
    </lineage>
</organism>
<accession>A0A6N7VTZ7</accession>
<dbReference type="AlphaFoldDB" id="A0A6N7VTZ7"/>
<dbReference type="EMBL" id="VULQ01000002">
    <property type="protein sequence ID" value="MSS77179.1"/>
    <property type="molecule type" value="Genomic_DNA"/>
</dbReference>
<dbReference type="GO" id="GO:0005198">
    <property type="term" value="F:structural molecule activity"/>
    <property type="evidence" value="ECO:0007669"/>
    <property type="project" value="InterPro"/>
</dbReference>
<dbReference type="InterPro" id="IPR009319">
    <property type="entry name" value="Phage_A118_VSP1"/>
</dbReference>
<comment type="caution">
    <text evidence="1">The sequence shown here is derived from an EMBL/GenBank/DDBJ whole genome shotgun (WGS) entry which is preliminary data.</text>
</comment>
<evidence type="ECO:0000313" key="2">
    <source>
        <dbReference type="Proteomes" id="UP000441925"/>
    </source>
</evidence>